<protein>
    <recommendedName>
        <fullName evidence="3">T. congolense-specific, cell surface-expressed gene family</fullName>
    </recommendedName>
</protein>
<feature type="chain" id="PRO_5003410388" description="T. congolense-specific, cell surface-expressed gene family" evidence="1">
    <location>
        <begin position="22"/>
        <end position="99"/>
    </location>
</feature>
<keyword evidence="1" id="KW-0732">Signal</keyword>
<proteinExistence type="predicted"/>
<name>G0URR5_TRYCI</name>
<accession>G0URR5</accession>
<evidence type="ECO:0000313" key="2">
    <source>
        <dbReference type="EMBL" id="CCC92077.1"/>
    </source>
</evidence>
<organism evidence="2">
    <name type="scientific">Trypanosoma congolense (strain IL3000)</name>
    <dbReference type="NCBI Taxonomy" id="1068625"/>
    <lineage>
        <taxon>Eukaryota</taxon>
        <taxon>Discoba</taxon>
        <taxon>Euglenozoa</taxon>
        <taxon>Kinetoplastea</taxon>
        <taxon>Metakinetoplastina</taxon>
        <taxon>Trypanosomatida</taxon>
        <taxon>Trypanosomatidae</taxon>
        <taxon>Trypanosoma</taxon>
        <taxon>Nannomonas</taxon>
    </lineage>
</organism>
<gene>
    <name evidence="2" type="ORF">TCIL3000_8_2960</name>
</gene>
<dbReference type="AlphaFoldDB" id="G0URR5"/>
<evidence type="ECO:0000256" key="1">
    <source>
        <dbReference type="SAM" id="SignalP"/>
    </source>
</evidence>
<evidence type="ECO:0008006" key="3">
    <source>
        <dbReference type="Google" id="ProtNLM"/>
    </source>
</evidence>
<dbReference type="EMBL" id="HE575321">
    <property type="protein sequence ID" value="CCC92077.1"/>
    <property type="molecule type" value="Genomic_DNA"/>
</dbReference>
<sequence>MNYFSLIMIQLVGLLSCPTTSGPLVAWGRGVYCSFLFLPFFEMCLPFSAMVRRCSGVEGGDTRIEVPKGSERALYEIFYVCGRCRRTKKRLSGIEKNNV</sequence>
<reference evidence="2" key="1">
    <citation type="journal article" date="2012" name="Proc. Natl. Acad. Sci. U.S.A.">
        <title>Antigenic diversity is generated by distinct evolutionary mechanisms in African trypanosome species.</title>
        <authorList>
            <person name="Jackson A.P."/>
            <person name="Berry A."/>
            <person name="Aslett M."/>
            <person name="Allison H.C."/>
            <person name="Burton P."/>
            <person name="Vavrova-Anderson J."/>
            <person name="Brown R."/>
            <person name="Browne H."/>
            <person name="Corton N."/>
            <person name="Hauser H."/>
            <person name="Gamble J."/>
            <person name="Gilderthorp R."/>
            <person name="Marcello L."/>
            <person name="McQuillan J."/>
            <person name="Otto T.D."/>
            <person name="Quail M.A."/>
            <person name="Sanders M.J."/>
            <person name="van Tonder A."/>
            <person name="Ginger M.L."/>
            <person name="Field M.C."/>
            <person name="Barry J.D."/>
            <person name="Hertz-Fowler C."/>
            <person name="Berriman M."/>
        </authorList>
    </citation>
    <scope>NUCLEOTIDE SEQUENCE</scope>
    <source>
        <strain evidence="2">IL3000</strain>
    </source>
</reference>
<feature type="signal peptide" evidence="1">
    <location>
        <begin position="1"/>
        <end position="21"/>
    </location>
</feature>